<sequence length="243" mass="27490">MSLQLHVFSHDRTRPSISYYCQKLETYLRAAGYKDYVESRDGSSGPKGKWPWVTLPTGEDMGDTYFIIRHLISSGTVKDIDMPLTPAQRADARAWVAQVDELICPVSFCVWFLVPQNYAELKAQMFGAVPRVAANLAGWWMRRGAKVDLVAQGVGRHSEREWEMILSEFIANAAAKLGNEAFLFGREPCSADVVLYAWLVSCLEAQGMAVVQKQSKTLKEYVRALTKRWFPEYDDILRQVGQA</sequence>
<proteinExistence type="predicted"/>
<dbReference type="SUPFAM" id="SSF47616">
    <property type="entry name" value="GST C-terminal domain-like"/>
    <property type="match status" value="1"/>
</dbReference>
<dbReference type="InParanoid" id="A0A165C4J9"/>
<dbReference type="InterPro" id="IPR040079">
    <property type="entry name" value="Glutathione_S-Trfase"/>
</dbReference>
<organism evidence="2 3">
    <name type="scientific">Calocera cornea HHB12733</name>
    <dbReference type="NCBI Taxonomy" id="1353952"/>
    <lineage>
        <taxon>Eukaryota</taxon>
        <taxon>Fungi</taxon>
        <taxon>Dikarya</taxon>
        <taxon>Basidiomycota</taxon>
        <taxon>Agaricomycotina</taxon>
        <taxon>Dacrymycetes</taxon>
        <taxon>Dacrymycetales</taxon>
        <taxon>Dacrymycetaceae</taxon>
        <taxon>Calocera</taxon>
    </lineage>
</organism>
<dbReference type="SFLD" id="SFLDG01180">
    <property type="entry name" value="SUF1"/>
    <property type="match status" value="1"/>
</dbReference>
<gene>
    <name evidence="2" type="ORF">CALCODRAFT_478566</name>
</gene>
<dbReference type="AlphaFoldDB" id="A0A165C4J9"/>
<dbReference type="EMBL" id="KV424206">
    <property type="protein sequence ID" value="KZT50229.1"/>
    <property type="molecule type" value="Genomic_DNA"/>
</dbReference>
<keyword evidence="3" id="KW-1185">Reference proteome</keyword>
<protein>
    <recommendedName>
        <fullName evidence="1">Thioredoxin-like fold domain-containing protein</fullName>
    </recommendedName>
</protein>
<dbReference type="InterPro" id="IPR012336">
    <property type="entry name" value="Thioredoxin-like_fold"/>
</dbReference>
<dbReference type="Gene3D" id="1.20.1050.10">
    <property type="match status" value="1"/>
</dbReference>
<dbReference type="InterPro" id="IPR036282">
    <property type="entry name" value="Glutathione-S-Trfase_C_sf"/>
</dbReference>
<evidence type="ECO:0000259" key="1">
    <source>
        <dbReference type="Pfam" id="PF17172"/>
    </source>
</evidence>
<evidence type="ECO:0000313" key="2">
    <source>
        <dbReference type="EMBL" id="KZT50229.1"/>
    </source>
</evidence>
<dbReference type="SFLD" id="SFLDS00019">
    <property type="entry name" value="Glutathione_Transferase_(cytos"/>
    <property type="match status" value="1"/>
</dbReference>
<dbReference type="GO" id="GO:0005737">
    <property type="term" value="C:cytoplasm"/>
    <property type="evidence" value="ECO:0007669"/>
    <property type="project" value="TreeGrafter"/>
</dbReference>
<dbReference type="InterPro" id="IPR050931">
    <property type="entry name" value="Mito_Protein_Transport_Metaxin"/>
</dbReference>
<dbReference type="PANTHER" id="PTHR12289">
    <property type="entry name" value="METAXIN RELATED"/>
    <property type="match status" value="1"/>
</dbReference>
<dbReference type="OrthoDB" id="5809458at2759"/>
<feature type="domain" description="Thioredoxin-like fold" evidence="1">
    <location>
        <begin position="20"/>
        <end position="116"/>
    </location>
</feature>
<dbReference type="Pfam" id="PF17172">
    <property type="entry name" value="GST_N_4"/>
    <property type="match status" value="1"/>
</dbReference>
<dbReference type="Proteomes" id="UP000076842">
    <property type="component" value="Unassembled WGS sequence"/>
</dbReference>
<evidence type="ECO:0000313" key="3">
    <source>
        <dbReference type="Proteomes" id="UP000076842"/>
    </source>
</evidence>
<accession>A0A165C4J9</accession>
<reference evidence="2 3" key="1">
    <citation type="journal article" date="2016" name="Mol. Biol. Evol.">
        <title>Comparative Genomics of Early-Diverging Mushroom-Forming Fungi Provides Insights into the Origins of Lignocellulose Decay Capabilities.</title>
        <authorList>
            <person name="Nagy L.G."/>
            <person name="Riley R."/>
            <person name="Tritt A."/>
            <person name="Adam C."/>
            <person name="Daum C."/>
            <person name="Floudas D."/>
            <person name="Sun H."/>
            <person name="Yadav J.S."/>
            <person name="Pangilinan J."/>
            <person name="Larsson K.H."/>
            <person name="Matsuura K."/>
            <person name="Barry K."/>
            <person name="Labutti K."/>
            <person name="Kuo R."/>
            <person name="Ohm R.A."/>
            <person name="Bhattacharya S.S."/>
            <person name="Shirouzu T."/>
            <person name="Yoshinaga Y."/>
            <person name="Martin F.M."/>
            <person name="Grigoriev I.V."/>
            <person name="Hibbett D.S."/>
        </authorList>
    </citation>
    <scope>NUCLEOTIDE SEQUENCE [LARGE SCALE GENOMIC DNA]</scope>
    <source>
        <strain evidence="2 3">HHB12733</strain>
    </source>
</reference>
<name>A0A165C4J9_9BASI</name>
<dbReference type="PANTHER" id="PTHR12289:SF41">
    <property type="entry name" value="FAILED AXON CONNECTIONS-RELATED"/>
    <property type="match status" value="1"/>
</dbReference>